<dbReference type="Pfam" id="PF00440">
    <property type="entry name" value="TetR_N"/>
    <property type="match status" value="1"/>
</dbReference>
<protein>
    <submittedName>
        <fullName evidence="6">TetR family transcriptional regulator</fullName>
    </submittedName>
</protein>
<evidence type="ECO:0000256" key="1">
    <source>
        <dbReference type="ARBA" id="ARBA00023015"/>
    </source>
</evidence>
<dbReference type="PRINTS" id="PR00455">
    <property type="entry name" value="HTHTETR"/>
</dbReference>
<accession>A0A4R2P9K5</accession>
<dbReference type="Gene3D" id="1.10.357.10">
    <property type="entry name" value="Tetracycline Repressor, domain 2"/>
    <property type="match status" value="1"/>
</dbReference>
<evidence type="ECO:0000256" key="2">
    <source>
        <dbReference type="ARBA" id="ARBA00023125"/>
    </source>
</evidence>
<organism evidence="6 7">
    <name type="scientific">Scopulibacillus darangshiensis</name>
    <dbReference type="NCBI Taxonomy" id="442528"/>
    <lineage>
        <taxon>Bacteria</taxon>
        <taxon>Bacillati</taxon>
        <taxon>Bacillota</taxon>
        <taxon>Bacilli</taxon>
        <taxon>Bacillales</taxon>
        <taxon>Sporolactobacillaceae</taxon>
        <taxon>Scopulibacillus</taxon>
    </lineage>
</organism>
<reference evidence="6 7" key="1">
    <citation type="submission" date="2019-03" db="EMBL/GenBank/DDBJ databases">
        <title>Genomic Encyclopedia of Type Strains, Phase IV (KMG-IV): sequencing the most valuable type-strain genomes for metagenomic binning, comparative biology and taxonomic classification.</title>
        <authorList>
            <person name="Goeker M."/>
        </authorList>
    </citation>
    <scope>NUCLEOTIDE SEQUENCE [LARGE SCALE GENOMIC DNA]</scope>
    <source>
        <strain evidence="6 7">DSM 19377</strain>
    </source>
</reference>
<keyword evidence="3" id="KW-0804">Transcription</keyword>
<evidence type="ECO:0000313" key="6">
    <source>
        <dbReference type="EMBL" id="TCP30904.1"/>
    </source>
</evidence>
<keyword evidence="7" id="KW-1185">Reference proteome</keyword>
<evidence type="ECO:0000256" key="3">
    <source>
        <dbReference type="ARBA" id="ARBA00023163"/>
    </source>
</evidence>
<dbReference type="AlphaFoldDB" id="A0A4R2P9K5"/>
<evidence type="ECO:0000256" key="4">
    <source>
        <dbReference type="PROSITE-ProRule" id="PRU00335"/>
    </source>
</evidence>
<dbReference type="SUPFAM" id="SSF46689">
    <property type="entry name" value="Homeodomain-like"/>
    <property type="match status" value="1"/>
</dbReference>
<evidence type="ECO:0000259" key="5">
    <source>
        <dbReference type="PROSITE" id="PS50977"/>
    </source>
</evidence>
<dbReference type="Proteomes" id="UP000295416">
    <property type="component" value="Unassembled WGS sequence"/>
</dbReference>
<dbReference type="PROSITE" id="PS50977">
    <property type="entry name" value="HTH_TETR_2"/>
    <property type="match status" value="1"/>
</dbReference>
<dbReference type="InterPro" id="IPR001647">
    <property type="entry name" value="HTH_TetR"/>
</dbReference>
<dbReference type="PANTHER" id="PTHR30055">
    <property type="entry name" value="HTH-TYPE TRANSCRIPTIONAL REGULATOR RUTR"/>
    <property type="match status" value="1"/>
</dbReference>
<dbReference type="Gene3D" id="1.10.10.60">
    <property type="entry name" value="Homeodomain-like"/>
    <property type="match status" value="1"/>
</dbReference>
<dbReference type="InterPro" id="IPR009057">
    <property type="entry name" value="Homeodomain-like_sf"/>
</dbReference>
<sequence length="192" mass="22310">MAKRKIDFQDLMAETERLLLEKGYDGFHFKLLANRLNVARSTIYEYYASKEELVTAYMINIMNRLTAESEALKPLASPLMHLKELMQIFIKYSQIHQITQMIPLINRDSSPAVKSSIDRLSEEHTRLYQTITDLIEKAKQTDEIRSDIPSSVLARVYFTAIEIPNDDAMNHRDWSELIFQVLYEGMSGTKRS</sequence>
<feature type="domain" description="HTH tetR-type" evidence="5">
    <location>
        <begin position="5"/>
        <end position="65"/>
    </location>
</feature>
<dbReference type="GO" id="GO:0003700">
    <property type="term" value="F:DNA-binding transcription factor activity"/>
    <property type="evidence" value="ECO:0007669"/>
    <property type="project" value="TreeGrafter"/>
</dbReference>
<dbReference type="SUPFAM" id="SSF48498">
    <property type="entry name" value="Tetracyclin repressor-like, C-terminal domain"/>
    <property type="match status" value="1"/>
</dbReference>
<dbReference type="GO" id="GO:0000976">
    <property type="term" value="F:transcription cis-regulatory region binding"/>
    <property type="evidence" value="ECO:0007669"/>
    <property type="project" value="TreeGrafter"/>
</dbReference>
<gene>
    <name evidence="6" type="ORF">EV207_10483</name>
</gene>
<dbReference type="InterPro" id="IPR050109">
    <property type="entry name" value="HTH-type_TetR-like_transc_reg"/>
</dbReference>
<keyword evidence="1" id="KW-0805">Transcription regulation</keyword>
<name>A0A4R2P9K5_9BACL</name>
<keyword evidence="2 4" id="KW-0238">DNA-binding</keyword>
<comment type="caution">
    <text evidence="6">The sequence shown here is derived from an EMBL/GenBank/DDBJ whole genome shotgun (WGS) entry which is preliminary data.</text>
</comment>
<dbReference type="InterPro" id="IPR036271">
    <property type="entry name" value="Tet_transcr_reg_TetR-rel_C_sf"/>
</dbReference>
<dbReference type="RefSeq" id="WP_165886834.1">
    <property type="nucleotide sequence ID" value="NZ_SLXK01000004.1"/>
</dbReference>
<feature type="DNA-binding region" description="H-T-H motif" evidence="4">
    <location>
        <begin position="28"/>
        <end position="47"/>
    </location>
</feature>
<evidence type="ECO:0000313" key="7">
    <source>
        <dbReference type="Proteomes" id="UP000295416"/>
    </source>
</evidence>
<dbReference type="PANTHER" id="PTHR30055:SF234">
    <property type="entry name" value="HTH-TYPE TRANSCRIPTIONAL REGULATOR BETI"/>
    <property type="match status" value="1"/>
</dbReference>
<proteinExistence type="predicted"/>
<dbReference type="EMBL" id="SLXK01000004">
    <property type="protein sequence ID" value="TCP30904.1"/>
    <property type="molecule type" value="Genomic_DNA"/>
</dbReference>